<comment type="caution">
    <text evidence="2">The sequence shown here is derived from an EMBL/GenBank/DDBJ whole genome shotgun (WGS) entry which is preliminary data.</text>
</comment>
<dbReference type="EMBL" id="BAAAVS010000001">
    <property type="protein sequence ID" value="GAA3021991.1"/>
    <property type="molecule type" value="Genomic_DNA"/>
</dbReference>
<protein>
    <submittedName>
        <fullName evidence="2">SAF domain-containing protein</fullName>
    </submittedName>
</protein>
<dbReference type="Proteomes" id="UP001501035">
    <property type="component" value="Unassembled WGS sequence"/>
</dbReference>
<dbReference type="SMART" id="SM00858">
    <property type="entry name" value="SAF"/>
    <property type="match status" value="1"/>
</dbReference>
<proteinExistence type="predicted"/>
<dbReference type="RefSeq" id="WP_290706679.1">
    <property type="nucleotide sequence ID" value="NZ_BAAAVS010000001.1"/>
</dbReference>
<dbReference type="CDD" id="cd11614">
    <property type="entry name" value="SAF_CpaB_FlgA_like"/>
    <property type="match status" value="1"/>
</dbReference>
<organism evidence="2 3">
    <name type="scientific">Gordonia defluvii</name>
    <dbReference type="NCBI Taxonomy" id="283718"/>
    <lineage>
        <taxon>Bacteria</taxon>
        <taxon>Bacillati</taxon>
        <taxon>Actinomycetota</taxon>
        <taxon>Actinomycetes</taxon>
        <taxon>Mycobacteriales</taxon>
        <taxon>Gordoniaceae</taxon>
        <taxon>Gordonia</taxon>
    </lineage>
</organism>
<evidence type="ECO:0000313" key="2">
    <source>
        <dbReference type="EMBL" id="GAA3021991.1"/>
    </source>
</evidence>
<evidence type="ECO:0000259" key="1">
    <source>
        <dbReference type="SMART" id="SM00858"/>
    </source>
</evidence>
<feature type="domain" description="SAF" evidence="1">
    <location>
        <begin position="58"/>
        <end position="120"/>
    </location>
</feature>
<dbReference type="Pfam" id="PF08666">
    <property type="entry name" value="SAF"/>
    <property type="match status" value="1"/>
</dbReference>
<dbReference type="InterPro" id="IPR013974">
    <property type="entry name" value="SAF"/>
</dbReference>
<evidence type="ECO:0000313" key="3">
    <source>
        <dbReference type="Proteomes" id="UP001501035"/>
    </source>
</evidence>
<keyword evidence="3" id="KW-1185">Reference proteome</keyword>
<sequence length="221" mass="22940">MPTHRRGQYLAPRLRDRLRHALRPGWTRTLAVRRTAAAVLLVAASVAFIADHRQAPGTATVVAARDLRPGKTLTAADVTVIRIPAEAVPDGALRLSADVRERTVTSIVRRNEVITDSRLLGSRLPGQLTGDPDARLVPIHLADDGTADLLVPGDVVDVLTKGGPSEPPRVIAAGAVVALGSGPTGRRGGNSGSPVLLALNASAAHRVAAAGLTTALTVVIH</sequence>
<name>A0ABN3YA23_9ACTN</name>
<reference evidence="2 3" key="1">
    <citation type="journal article" date="2019" name="Int. J. Syst. Evol. Microbiol.">
        <title>The Global Catalogue of Microorganisms (GCM) 10K type strain sequencing project: providing services to taxonomists for standard genome sequencing and annotation.</title>
        <authorList>
            <consortium name="The Broad Institute Genomics Platform"/>
            <consortium name="The Broad Institute Genome Sequencing Center for Infectious Disease"/>
            <person name="Wu L."/>
            <person name="Ma J."/>
        </authorList>
    </citation>
    <scope>NUCLEOTIDE SEQUENCE [LARGE SCALE GENOMIC DNA]</scope>
    <source>
        <strain evidence="2 3">JCM 14234</strain>
    </source>
</reference>
<accession>A0ABN3YA23</accession>
<gene>
    <name evidence="2" type="ORF">GCM10010528_00010</name>
</gene>